<keyword evidence="3" id="KW-1185">Reference proteome</keyword>
<dbReference type="OrthoDB" id="1750196at2759"/>
<sequence length="163" mass="18373">MDEGYEQAGMNNTGGEPPLGTGIGPTQGSGIGPILASRVGPYMQQVEEKLHLLEERLWVIEGTNRHDLDTVDLCLVPDVGLPADYKTSKFKKCKGSSCPRVHLAIWRPTYMKTRSSCIASRTRDLVEAFLKQYKYNKNMAPDRSHLQNLSKREQEGFKEYAKR</sequence>
<feature type="non-terminal residue" evidence="2">
    <location>
        <position position="1"/>
    </location>
</feature>
<evidence type="ECO:0000256" key="1">
    <source>
        <dbReference type="SAM" id="MobiDB-lite"/>
    </source>
</evidence>
<organism evidence="2 3">
    <name type="scientific">Mucuna pruriens</name>
    <name type="common">Velvet bean</name>
    <name type="synonym">Dolichos pruriens</name>
    <dbReference type="NCBI Taxonomy" id="157652"/>
    <lineage>
        <taxon>Eukaryota</taxon>
        <taxon>Viridiplantae</taxon>
        <taxon>Streptophyta</taxon>
        <taxon>Embryophyta</taxon>
        <taxon>Tracheophyta</taxon>
        <taxon>Spermatophyta</taxon>
        <taxon>Magnoliopsida</taxon>
        <taxon>eudicotyledons</taxon>
        <taxon>Gunneridae</taxon>
        <taxon>Pentapetalae</taxon>
        <taxon>rosids</taxon>
        <taxon>fabids</taxon>
        <taxon>Fabales</taxon>
        <taxon>Fabaceae</taxon>
        <taxon>Papilionoideae</taxon>
        <taxon>50 kb inversion clade</taxon>
        <taxon>NPAAA clade</taxon>
        <taxon>indigoferoid/millettioid clade</taxon>
        <taxon>Phaseoleae</taxon>
        <taxon>Mucuna</taxon>
    </lineage>
</organism>
<evidence type="ECO:0008006" key="4">
    <source>
        <dbReference type="Google" id="ProtNLM"/>
    </source>
</evidence>
<reference evidence="2" key="1">
    <citation type="submission" date="2018-05" db="EMBL/GenBank/DDBJ databases">
        <title>Draft genome of Mucuna pruriens seed.</title>
        <authorList>
            <person name="Nnadi N.E."/>
            <person name="Vos R."/>
            <person name="Hasami M.H."/>
            <person name="Devisetty U.K."/>
            <person name="Aguiy J.C."/>
        </authorList>
    </citation>
    <scope>NUCLEOTIDE SEQUENCE [LARGE SCALE GENOMIC DNA]</scope>
    <source>
        <strain evidence="2">JCA_2017</strain>
    </source>
</reference>
<evidence type="ECO:0000313" key="2">
    <source>
        <dbReference type="EMBL" id="RDX92088.1"/>
    </source>
</evidence>
<proteinExistence type="predicted"/>
<name>A0A371GNE2_MUCPR</name>
<gene>
    <name evidence="2" type="ORF">CR513_25840</name>
</gene>
<protein>
    <recommendedName>
        <fullName evidence="4">Retrotransposon gag domain-containing protein</fullName>
    </recommendedName>
</protein>
<dbReference type="EMBL" id="QJKJ01004954">
    <property type="protein sequence ID" value="RDX92088.1"/>
    <property type="molecule type" value="Genomic_DNA"/>
</dbReference>
<dbReference type="Proteomes" id="UP000257109">
    <property type="component" value="Unassembled WGS sequence"/>
</dbReference>
<accession>A0A371GNE2</accession>
<dbReference type="AlphaFoldDB" id="A0A371GNE2"/>
<evidence type="ECO:0000313" key="3">
    <source>
        <dbReference type="Proteomes" id="UP000257109"/>
    </source>
</evidence>
<comment type="caution">
    <text evidence="2">The sequence shown here is derived from an EMBL/GenBank/DDBJ whole genome shotgun (WGS) entry which is preliminary data.</text>
</comment>
<feature type="region of interest" description="Disordered" evidence="1">
    <location>
        <begin position="1"/>
        <end position="27"/>
    </location>
</feature>